<dbReference type="HOGENOM" id="CLU_1810856_0_0_1"/>
<reference evidence="2 3" key="1">
    <citation type="submission" date="2014-02" db="EMBL/GenBank/DDBJ databases">
        <title>Single nucleus genome sequencing reveals high similarity among nuclei of an endomycorrhizal fungus.</title>
        <authorList>
            <person name="Lin K."/>
            <person name="Geurts R."/>
            <person name="Zhang Z."/>
            <person name="Limpens E."/>
            <person name="Saunders D.G."/>
            <person name="Mu D."/>
            <person name="Pang E."/>
            <person name="Cao H."/>
            <person name="Cha H."/>
            <person name="Lin T."/>
            <person name="Zhou Q."/>
            <person name="Shang Y."/>
            <person name="Li Y."/>
            <person name="Ivanov S."/>
            <person name="Sharma T."/>
            <person name="Velzen R.V."/>
            <person name="Ruijter N.D."/>
            <person name="Aanen D.K."/>
            <person name="Win J."/>
            <person name="Kamoun S."/>
            <person name="Bisseling T."/>
            <person name="Huang S."/>
        </authorList>
    </citation>
    <scope>NUCLEOTIDE SEQUENCE [LARGE SCALE GENOMIC DNA]</scope>
    <source>
        <strain evidence="3">DAOM197198w</strain>
    </source>
</reference>
<feature type="region of interest" description="Disordered" evidence="1">
    <location>
        <begin position="1"/>
        <end position="20"/>
    </location>
</feature>
<comment type="caution">
    <text evidence="2">The sequence shown here is derived from an EMBL/GenBank/DDBJ whole genome shotgun (WGS) entry which is preliminary data.</text>
</comment>
<gene>
    <name evidence="2" type="ORF">RirG_148400</name>
</gene>
<sequence>MNENKERRRRHTFPVRRQKSYSHNEYVRELYKSYILPETVETSEPDELTQTERVPASDTKQISVIERHFLAESYPYTSQSNPNLRPLKSSTTTSSANRLPRPQSRNDHDRSRSSSPFCRNVGKEVTDNFLFGDIISTNFNQYDK</sequence>
<accession>A0A015J2X9</accession>
<keyword evidence="3" id="KW-1185">Reference proteome</keyword>
<dbReference type="AlphaFoldDB" id="A0A015J2X9"/>
<protein>
    <submittedName>
        <fullName evidence="2">Uncharacterized protein</fullName>
    </submittedName>
</protein>
<dbReference type="Proteomes" id="UP000022910">
    <property type="component" value="Unassembled WGS sequence"/>
</dbReference>
<feature type="region of interest" description="Disordered" evidence="1">
    <location>
        <begin position="37"/>
        <end position="60"/>
    </location>
</feature>
<feature type="compositionally biased region" description="Basic residues" evidence="1">
    <location>
        <begin position="7"/>
        <end position="20"/>
    </location>
</feature>
<name>A0A015J2X9_RHIIW</name>
<organism evidence="2 3">
    <name type="scientific">Rhizophagus irregularis (strain DAOM 197198w)</name>
    <name type="common">Glomus intraradices</name>
    <dbReference type="NCBI Taxonomy" id="1432141"/>
    <lineage>
        <taxon>Eukaryota</taxon>
        <taxon>Fungi</taxon>
        <taxon>Fungi incertae sedis</taxon>
        <taxon>Mucoromycota</taxon>
        <taxon>Glomeromycotina</taxon>
        <taxon>Glomeromycetes</taxon>
        <taxon>Glomerales</taxon>
        <taxon>Glomeraceae</taxon>
        <taxon>Rhizophagus</taxon>
    </lineage>
</organism>
<evidence type="ECO:0000313" key="2">
    <source>
        <dbReference type="EMBL" id="EXX63857.1"/>
    </source>
</evidence>
<dbReference type="OrthoDB" id="2372726at2759"/>
<proteinExistence type="predicted"/>
<evidence type="ECO:0000313" key="3">
    <source>
        <dbReference type="Proteomes" id="UP000022910"/>
    </source>
</evidence>
<dbReference type="EMBL" id="JEMT01023751">
    <property type="protein sequence ID" value="EXX63857.1"/>
    <property type="molecule type" value="Genomic_DNA"/>
</dbReference>
<feature type="region of interest" description="Disordered" evidence="1">
    <location>
        <begin position="74"/>
        <end position="119"/>
    </location>
</feature>
<evidence type="ECO:0000256" key="1">
    <source>
        <dbReference type="SAM" id="MobiDB-lite"/>
    </source>
</evidence>
<feature type="compositionally biased region" description="Polar residues" evidence="1">
    <location>
        <begin position="75"/>
        <end position="97"/>
    </location>
</feature>